<proteinExistence type="predicted"/>
<dbReference type="AlphaFoldDB" id="A0A9W4T1D6"/>
<dbReference type="EMBL" id="CAMKVN010005332">
    <property type="protein sequence ID" value="CAI2188661.1"/>
    <property type="molecule type" value="Genomic_DNA"/>
</dbReference>
<keyword evidence="2" id="KW-1185">Reference proteome</keyword>
<name>A0A9W4T1D6_9GLOM</name>
<protein>
    <submittedName>
        <fullName evidence="1">10727_t:CDS:1</fullName>
    </submittedName>
</protein>
<dbReference type="Proteomes" id="UP001153678">
    <property type="component" value="Unassembled WGS sequence"/>
</dbReference>
<gene>
    <name evidence="1" type="ORF">FWILDA_LOCUS13691</name>
</gene>
<dbReference type="OrthoDB" id="2427805at2759"/>
<evidence type="ECO:0000313" key="1">
    <source>
        <dbReference type="EMBL" id="CAI2188661.1"/>
    </source>
</evidence>
<organism evidence="1 2">
    <name type="scientific">Funneliformis geosporum</name>
    <dbReference type="NCBI Taxonomy" id="1117311"/>
    <lineage>
        <taxon>Eukaryota</taxon>
        <taxon>Fungi</taxon>
        <taxon>Fungi incertae sedis</taxon>
        <taxon>Mucoromycota</taxon>
        <taxon>Glomeromycotina</taxon>
        <taxon>Glomeromycetes</taxon>
        <taxon>Glomerales</taxon>
        <taxon>Glomeraceae</taxon>
        <taxon>Funneliformis</taxon>
    </lineage>
</organism>
<sequence length="69" mass="8015">MTDNKKVKGNKVRRLSTELFELGRNTVHSFIMDVDDVIIRQHFIKTELDEIDDVSSLQIPKLSDEIDDI</sequence>
<comment type="caution">
    <text evidence="1">The sequence shown here is derived from an EMBL/GenBank/DDBJ whole genome shotgun (WGS) entry which is preliminary data.</text>
</comment>
<evidence type="ECO:0000313" key="2">
    <source>
        <dbReference type="Proteomes" id="UP001153678"/>
    </source>
</evidence>
<reference evidence="1" key="1">
    <citation type="submission" date="2022-08" db="EMBL/GenBank/DDBJ databases">
        <authorList>
            <person name="Kallberg Y."/>
            <person name="Tangrot J."/>
            <person name="Rosling A."/>
        </authorList>
    </citation>
    <scope>NUCLEOTIDE SEQUENCE</scope>
    <source>
        <strain evidence="1">Wild A</strain>
    </source>
</reference>
<accession>A0A9W4T1D6</accession>